<feature type="domain" description="Mur ligase N-terminal catalytic" evidence="11">
    <location>
        <begin position="28"/>
        <end position="72"/>
    </location>
</feature>
<dbReference type="Gene3D" id="3.90.190.20">
    <property type="entry name" value="Mur ligase, C-terminal domain"/>
    <property type="match status" value="1"/>
</dbReference>
<evidence type="ECO:0000313" key="14">
    <source>
        <dbReference type="EMBL" id="HCW92899.1"/>
    </source>
</evidence>
<dbReference type="Gene3D" id="3.40.1190.10">
    <property type="entry name" value="Mur-like, catalytic domain"/>
    <property type="match status" value="1"/>
</dbReference>
<dbReference type="SUPFAM" id="SSF53244">
    <property type="entry name" value="MurD-like peptide ligases, peptide-binding domain"/>
    <property type="match status" value="1"/>
</dbReference>
<feature type="domain" description="Mur ligase central" evidence="13">
    <location>
        <begin position="110"/>
        <end position="306"/>
    </location>
</feature>
<dbReference type="InterPro" id="IPR036565">
    <property type="entry name" value="Mur-like_cat_sf"/>
</dbReference>
<dbReference type="GO" id="GO:0047480">
    <property type="term" value="F:UDP-N-acetylmuramoyl-tripeptide-D-alanyl-D-alanine ligase activity"/>
    <property type="evidence" value="ECO:0007669"/>
    <property type="project" value="UniProtKB-EC"/>
</dbReference>
<evidence type="ECO:0000259" key="12">
    <source>
        <dbReference type="Pfam" id="PF02875"/>
    </source>
</evidence>
<dbReference type="Gene3D" id="3.40.1390.10">
    <property type="entry name" value="MurE/MurF, N-terminal domain"/>
    <property type="match status" value="1"/>
</dbReference>
<comment type="pathway">
    <text evidence="10">Cell wall biogenesis; peptidoglycan biosynthesis.</text>
</comment>
<keyword evidence="2" id="KW-0436">Ligase</keyword>
<dbReference type="PANTHER" id="PTHR43024">
    <property type="entry name" value="UDP-N-ACETYLMURAMOYL-TRIPEPTIDE--D-ALANYL-D-ALANINE LIGASE"/>
    <property type="match status" value="1"/>
</dbReference>
<dbReference type="PANTHER" id="PTHR43024:SF1">
    <property type="entry name" value="UDP-N-ACETYLMURAMOYL-TRIPEPTIDE--D-ALANYL-D-ALANINE LIGASE"/>
    <property type="match status" value="1"/>
</dbReference>
<evidence type="ECO:0000256" key="1">
    <source>
        <dbReference type="ARBA" id="ARBA00022490"/>
    </source>
</evidence>
<evidence type="ECO:0000256" key="9">
    <source>
        <dbReference type="ARBA" id="ARBA00023316"/>
    </source>
</evidence>
<dbReference type="GO" id="GO:0005737">
    <property type="term" value="C:cytoplasm"/>
    <property type="evidence" value="ECO:0007669"/>
    <property type="project" value="UniProtKB-SubCell"/>
</dbReference>
<accession>A0A3D5QC94</accession>
<evidence type="ECO:0000313" key="15">
    <source>
        <dbReference type="Proteomes" id="UP000262325"/>
    </source>
</evidence>
<dbReference type="EMBL" id="DPPF01000088">
    <property type="protein sequence ID" value="HCW92899.1"/>
    <property type="molecule type" value="Genomic_DNA"/>
</dbReference>
<organism evidence="14 15">
    <name type="scientific">Flexistipes sinusarabici</name>
    <dbReference type="NCBI Taxonomy" id="2352"/>
    <lineage>
        <taxon>Bacteria</taxon>
        <taxon>Pseudomonadati</taxon>
        <taxon>Deferribacterota</taxon>
        <taxon>Deferribacteres</taxon>
        <taxon>Deferribacterales</taxon>
        <taxon>Flexistipitaceae</taxon>
        <taxon>Flexistipes</taxon>
    </lineage>
</organism>
<dbReference type="InterPro" id="IPR036615">
    <property type="entry name" value="Mur_ligase_C_dom_sf"/>
</dbReference>
<reference evidence="14 15" key="1">
    <citation type="journal article" date="2018" name="Nat. Biotechnol.">
        <title>A standardized bacterial taxonomy based on genome phylogeny substantially revises the tree of life.</title>
        <authorList>
            <person name="Parks D.H."/>
            <person name="Chuvochina M."/>
            <person name="Waite D.W."/>
            <person name="Rinke C."/>
            <person name="Skarshewski A."/>
            <person name="Chaumeil P.A."/>
            <person name="Hugenholtz P."/>
        </authorList>
    </citation>
    <scope>NUCLEOTIDE SEQUENCE [LARGE SCALE GENOMIC DNA]</scope>
    <source>
        <strain evidence="14">UBA8672</strain>
    </source>
</reference>
<keyword evidence="5" id="KW-0067">ATP-binding</keyword>
<comment type="caution">
    <text evidence="14">The sequence shown here is derived from an EMBL/GenBank/DDBJ whole genome shotgun (WGS) entry which is preliminary data.</text>
</comment>
<keyword evidence="6 10" id="KW-0133">Cell shape</keyword>
<evidence type="ECO:0000256" key="2">
    <source>
        <dbReference type="ARBA" id="ARBA00022598"/>
    </source>
</evidence>
<dbReference type="Pfam" id="PF02875">
    <property type="entry name" value="Mur_ligase_C"/>
    <property type="match status" value="1"/>
</dbReference>
<keyword evidence="3 10" id="KW-0132">Cell division</keyword>
<dbReference type="Proteomes" id="UP000262325">
    <property type="component" value="Unassembled WGS sequence"/>
</dbReference>
<evidence type="ECO:0000256" key="4">
    <source>
        <dbReference type="ARBA" id="ARBA00022741"/>
    </source>
</evidence>
<keyword evidence="1" id="KW-0963">Cytoplasm</keyword>
<dbReference type="SUPFAM" id="SSF63418">
    <property type="entry name" value="MurE/MurF N-terminal domain"/>
    <property type="match status" value="1"/>
</dbReference>
<evidence type="ECO:0000256" key="10">
    <source>
        <dbReference type="RuleBase" id="RU004136"/>
    </source>
</evidence>
<dbReference type="InterPro" id="IPR004101">
    <property type="entry name" value="Mur_ligase_C"/>
</dbReference>
<dbReference type="UniPathway" id="UPA00219"/>
<evidence type="ECO:0000256" key="6">
    <source>
        <dbReference type="ARBA" id="ARBA00022960"/>
    </source>
</evidence>
<dbReference type="Pfam" id="PF01225">
    <property type="entry name" value="Mur_ligase"/>
    <property type="match status" value="1"/>
</dbReference>
<dbReference type="InterPro" id="IPR035911">
    <property type="entry name" value="MurE/MurF_N"/>
</dbReference>
<dbReference type="NCBIfam" id="TIGR01143">
    <property type="entry name" value="murF"/>
    <property type="match status" value="1"/>
</dbReference>
<dbReference type="GO" id="GO:0008360">
    <property type="term" value="P:regulation of cell shape"/>
    <property type="evidence" value="ECO:0007669"/>
    <property type="project" value="UniProtKB-KW"/>
</dbReference>
<evidence type="ECO:0000256" key="8">
    <source>
        <dbReference type="ARBA" id="ARBA00023306"/>
    </source>
</evidence>
<dbReference type="GO" id="GO:0005524">
    <property type="term" value="F:ATP binding"/>
    <property type="evidence" value="ECO:0007669"/>
    <property type="project" value="UniProtKB-KW"/>
</dbReference>
<dbReference type="Pfam" id="PF08245">
    <property type="entry name" value="Mur_ligase_M"/>
    <property type="match status" value="1"/>
</dbReference>
<dbReference type="InterPro" id="IPR000713">
    <property type="entry name" value="Mur_ligase_N"/>
</dbReference>
<dbReference type="AlphaFoldDB" id="A0A3D5QC94"/>
<gene>
    <name evidence="14" type="ORF">DHM44_04380</name>
</gene>
<dbReference type="SUPFAM" id="SSF53623">
    <property type="entry name" value="MurD-like peptide ligases, catalytic domain"/>
    <property type="match status" value="1"/>
</dbReference>
<dbReference type="InterPro" id="IPR013221">
    <property type="entry name" value="Mur_ligase_cen"/>
</dbReference>
<feature type="domain" description="Mur ligase C-terminal" evidence="12">
    <location>
        <begin position="329"/>
        <end position="429"/>
    </location>
</feature>
<proteinExistence type="predicted"/>
<protein>
    <recommendedName>
        <fullName evidence="10">UDP-N-acetylmuramoyl-tripeptide--D-alanyl-D-alanine ligase</fullName>
        <ecNumber evidence="10">6.3.2.10</ecNumber>
    </recommendedName>
</protein>
<dbReference type="GO" id="GO:0051301">
    <property type="term" value="P:cell division"/>
    <property type="evidence" value="ECO:0007669"/>
    <property type="project" value="UniProtKB-KW"/>
</dbReference>
<sequence length="464" mass="52627">MPVCEPLDIFVDIIDCHLSTVKVFFRRVEIDSRRVEYSDIFFALEGEHVDGNDFAKEAIEKGAIFVAMDNKEAFYELNYPNKILVKDSQKALENFGKYMIANYEGVKIAVTGSAGKTSTKSMLASVIGKKYPVYESFKNFNNKLGVAYSASNIDLDSEYAIFELGTNSYGELKLLSEYIKPHAAVVTNIGMSHIGMFEDINALAREKLSILNSLPPSDKEGGLNGEVWLHKSCKKYMNDFEAAGNLAEKLNIHYFGDDEDSDIRMEEIRCNNHIDYVVGFGDKKYEFRINHVYEHFAMNSLIPVAVGTKLDIPYNDIFDAIADFRPLEGRGTFINKDGRISVIDDSYNASFDSILAAIEDIHKIQRDKKYAVIGEMAEIGKFANHFCNELFSVARSRRDITFLFTGESYTAFNESVNVYIFKNKNELKNYLSKQNEGIFLVKASRSQKFEDIVEFLKEKNKSAV</sequence>
<keyword evidence="8 10" id="KW-0131">Cell cycle</keyword>
<dbReference type="GO" id="GO:0009252">
    <property type="term" value="P:peptidoglycan biosynthetic process"/>
    <property type="evidence" value="ECO:0007669"/>
    <property type="project" value="UniProtKB-UniPathway"/>
</dbReference>
<comment type="subcellular location">
    <subcellularLocation>
        <location evidence="10">Cytoplasm</location>
    </subcellularLocation>
</comment>
<evidence type="ECO:0000256" key="3">
    <source>
        <dbReference type="ARBA" id="ARBA00022618"/>
    </source>
</evidence>
<name>A0A3D5QC94_FLESI</name>
<dbReference type="InterPro" id="IPR005863">
    <property type="entry name" value="UDP-N-AcMur_synth"/>
</dbReference>
<keyword evidence="7 10" id="KW-0573">Peptidoglycan synthesis</keyword>
<evidence type="ECO:0000256" key="5">
    <source>
        <dbReference type="ARBA" id="ARBA00022840"/>
    </source>
</evidence>
<dbReference type="InterPro" id="IPR051046">
    <property type="entry name" value="MurCDEF_CellWall_CoF430Synth"/>
</dbReference>
<dbReference type="EC" id="6.3.2.10" evidence="10"/>
<keyword evidence="9 10" id="KW-0961">Cell wall biogenesis/degradation</keyword>
<dbReference type="GO" id="GO:0071555">
    <property type="term" value="P:cell wall organization"/>
    <property type="evidence" value="ECO:0007669"/>
    <property type="project" value="UniProtKB-KW"/>
</dbReference>
<comment type="function">
    <text evidence="10">Involved in cell wall formation. Catalyzes the final step in the synthesis of UDP-N-acetylmuramoyl-pentapeptide, the precursor of murein.</text>
</comment>
<evidence type="ECO:0000259" key="11">
    <source>
        <dbReference type="Pfam" id="PF01225"/>
    </source>
</evidence>
<keyword evidence="4" id="KW-0547">Nucleotide-binding</keyword>
<evidence type="ECO:0000256" key="7">
    <source>
        <dbReference type="ARBA" id="ARBA00022984"/>
    </source>
</evidence>
<evidence type="ECO:0000259" key="13">
    <source>
        <dbReference type="Pfam" id="PF08245"/>
    </source>
</evidence>
<comment type="catalytic activity">
    <reaction evidence="10">
        <text>D-alanyl-D-alanine + UDP-N-acetyl-alpha-D-muramoyl-L-alanyl-gamma-D-glutamyl-meso-2,6-diaminopimelate + ATP = UDP-N-acetyl-alpha-D-muramoyl-L-alanyl-gamma-D-glutamyl-meso-2,6-diaminopimeloyl-D-alanyl-D-alanine + ADP + phosphate + H(+)</text>
        <dbReference type="Rhea" id="RHEA:28374"/>
        <dbReference type="ChEBI" id="CHEBI:15378"/>
        <dbReference type="ChEBI" id="CHEBI:30616"/>
        <dbReference type="ChEBI" id="CHEBI:43474"/>
        <dbReference type="ChEBI" id="CHEBI:57822"/>
        <dbReference type="ChEBI" id="CHEBI:61386"/>
        <dbReference type="ChEBI" id="CHEBI:83905"/>
        <dbReference type="ChEBI" id="CHEBI:456216"/>
        <dbReference type="EC" id="6.3.2.10"/>
    </reaction>
</comment>
<dbReference type="GO" id="GO:0008766">
    <property type="term" value="F:UDP-N-acetylmuramoylalanyl-D-glutamyl-2,6-diaminopimelate-D-alanyl-D-alanine ligase activity"/>
    <property type="evidence" value="ECO:0007669"/>
    <property type="project" value="RHEA"/>
</dbReference>